<gene>
    <name evidence="2" type="ORF">BJX68DRAFT_257651</name>
</gene>
<dbReference type="EMBL" id="JBFXLR010000049">
    <property type="protein sequence ID" value="KAL2842857.1"/>
    <property type="molecule type" value="Genomic_DNA"/>
</dbReference>
<dbReference type="RefSeq" id="XP_070895309.1">
    <property type="nucleotide sequence ID" value="XM_071043384.1"/>
</dbReference>
<dbReference type="PANTHER" id="PTHR11786">
    <property type="entry name" value="N-HYDROXYARYLAMINE O-ACETYLTRANSFERASE"/>
    <property type="match status" value="1"/>
</dbReference>
<accession>A0ABR4JS43</accession>
<evidence type="ECO:0000256" key="1">
    <source>
        <dbReference type="ARBA" id="ARBA00006547"/>
    </source>
</evidence>
<evidence type="ECO:0008006" key="4">
    <source>
        <dbReference type="Google" id="ProtNLM"/>
    </source>
</evidence>
<keyword evidence="3" id="KW-1185">Reference proteome</keyword>
<dbReference type="InterPro" id="IPR053710">
    <property type="entry name" value="Arylamine_NAT_domain_sf"/>
</dbReference>
<protein>
    <recommendedName>
        <fullName evidence="4">Arylamine N-acetyltransferase</fullName>
    </recommendedName>
</protein>
<dbReference type="GeneID" id="98158548"/>
<evidence type="ECO:0000313" key="3">
    <source>
        <dbReference type="Proteomes" id="UP001610444"/>
    </source>
</evidence>
<dbReference type="PANTHER" id="PTHR11786:SF0">
    <property type="entry name" value="ARYLAMINE N-ACETYLTRANSFERASE 4-RELATED"/>
    <property type="match status" value="1"/>
</dbReference>
<dbReference type="InterPro" id="IPR001447">
    <property type="entry name" value="Arylamine_N-AcTrfase"/>
</dbReference>
<comment type="caution">
    <text evidence="2">The sequence shown here is derived from an EMBL/GenBank/DDBJ whole genome shotgun (WGS) entry which is preliminary data.</text>
</comment>
<dbReference type="Pfam" id="PF00797">
    <property type="entry name" value="Acetyltransf_2"/>
    <property type="match status" value="1"/>
</dbReference>
<dbReference type="InterPro" id="IPR038765">
    <property type="entry name" value="Papain-like_cys_pep_sf"/>
</dbReference>
<dbReference type="Gene3D" id="3.30.2140.20">
    <property type="match status" value="1"/>
</dbReference>
<dbReference type="Proteomes" id="UP001610444">
    <property type="component" value="Unassembled WGS sequence"/>
</dbReference>
<organism evidence="2 3">
    <name type="scientific">Aspergillus pseudodeflectus</name>
    <dbReference type="NCBI Taxonomy" id="176178"/>
    <lineage>
        <taxon>Eukaryota</taxon>
        <taxon>Fungi</taxon>
        <taxon>Dikarya</taxon>
        <taxon>Ascomycota</taxon>
        <taxon>Pezizomycotina</taxon>
        <taxon>Eurotiomycetes</taxon>
        <taxon>Eurotiomycetidae</taxon>
        <taxon>Eurotiales</taxon>
        <taxon>Aspergillaceae</taxon>
        <taxon>Aspergillus</taxon>
        <taxon>Aspergillus subgen. Nidulantes</taxon>
    </lineage>
</organism>
<proteinExistence type="inferred from homology"/>
<dbReference type="SUPFAM" id="SSF54001">
    <property type="entry name" value="Cysteine proteinases"/>
    <property type="match status" value="1"/>
</dbReference>
<sequence>MSQEPWEIQVLESAYSTKQVTAWLEHIRLPTRYQEYAETPATFPKTYESLKTLMRCQISRFPYENLSVHYSPTHLVDIGPDVLYEKLMGHKGDGRRGRGGYCMELSIFFHHMLRGLGFQVYMTAVRNRGRKDGVPGGEYLGFTHINNIIHLPSGQRYSIDVGFGGDGPTSPLPLNELGDAVQNLGRQEVRLIHDNIPKQKLKEPKLWIYQYRNAPENEWNSFYSFAELEFFQHDFEVLNWWTSAKTLHRWTVLVVRFLREGENVQFSSNPTLPLANDVAIVGKVMLVDNVIKVNLGGKTNIVHSFDSEEGRLEALKKYFGISLAHEEKRSIQGWDKALS</sequence>
<name>A0ABR4JS43_9EURO</name>
<reference evidence="2 3" key="1">
    <citation type="submission" date="2024-07" db="EMBL/GenBank/DDBJ databases">
        <title>Section-level genome sequencing and comparative genomics of Aspergillus sections Usti and Cavernicolus.</title>
        <authorList>
            <consortium name="Lawrence Berkeley National Laboratory"/>
            <person name="Nybo J.L."/>
            <person name="Vesth T.C."/>
            <person name="Theobald S."/>
            <person name="Frisvad J.C."/>
            <person name="Larsen T.O."/>
            <person name="Kjaerboelling I."/>
            <person name="Rothschild-Mancinelli K."/>
            <person name="Lyhne E.K."/>
            <person name="Kogle M.E."/>
            <person name="Barry K."/>
            <person name="Clum A."/>
            <person name="Na H."/>
            <person name="Ledsgaard L."/>
            <person name="Lin J."/>
            <person name="Lipzen A."/>
            <person name="Kuo A."/>
            <person name="Riley R."/>
            <person name="Mondo S."/>
            <person name="LaButti K."/>
            <person name="Haridas S."/>
            <person name="Pangalinan J."/>
            <person name="Salamov A.A."/>
            <person name="Simmons B.A."/>
            <person name="Magnuson J.K."/>
            <person name="Chen J."/>
            <person name="Drula E."/>
            <person name="Henrissat B."/>
            <person name="Wiebenga A."/>
            <person name="Lubbers R.J."/>
            <person name="Gomes A.C."/>
            <person name="Macurrencykelacurrency M.R."/>
            <person name="Stajich J."/>
            <person name="Grigoriev I.V."/>
            <person name="Mortensen U.H."/>
            <person name="De vries R.P."/>
            <person name="Baker S.E."/>
            <person name="Andersen M.R."/>
        </authorList>
    </citation>
    <scope>NUCLEOTIDE SEQUENCE [LARGE SCALE GENOMIC DNA]</scope>
    <source>
        <strain evidence="2 3">CBS 756.74</strain>
    </source>
</reference>
<evidence type="ECO:0000313" key="2">
    <source>
        <dbReference type="EMBL" id="KAL2842857.1"/>
    </source>
</evidence>
<comment type="similarity">
    <text evidence="1">Belongs to the arylamine N-acetyltransferase family.</text>
</comment>